<dbReference type="Proteomes" id="UP000001940">
    <property type="component" value="Chromosome V"/>
</dbReference>
<dbReference type="Bgee" id="WBGene00010101">
    <property type="expression patterns" value="Expressed in embryo and 2 other cell types or tissues"/>
</dbReference>
<dbReference type="GeneID" id="186292"/>
<proteinExistence type="predicted"/>
<evidence type="ECO:0000313" key="3">
    <source>
        <dbReference type="Proteomes" id="UP000001940"/>
    </source>
</evidence>
<dbReference type="UCSC" id="F55C9.4">
    <property type="organism name" value="c. elegans"/>
</dbReference>
<dbReference type="PROSITE" id="PS50181">
    <property type="entry name" value="FBOX"/>
    <property type="match status" value="1"/>
</dbReference>
<dbReference type="STRING" id="6239.F55C9.4.1"/>
<gene>
    <name evidence="2 4" type="primary">fbxb-57</name>
    <name evidence="2" type="ORF">CELE_F55C9.4</name>
    <name evidence="4" type="ORF">F55C9.4</name>
</gene>
<evidence type="ECO:0000313" key="2">
    <source>
        <dbReference type="EMBL" id="CAB04468.1"/>
    </source>
</evidence>
<dbReference type="PANTHER" id="PTHR22899">
    <property type="entry name" value="CYCLIN-RELATED F-BOX FAMILY"/>
    <property type="match status" value="1"/>
</dbReference>
<dbReference type="PaxDb" id="6239-F55C9.4"/>
<dbReference type="InParanoid" id="Q9XUZ4"/>
<evidence type="ECO:0000259" key="1">
    <source>
        <dbReference type="PROSITE" id="PS50181"/>
    </source>
</evidence>
<dbReference type="CTD" id="186292"/>
<protein>
    <submittedName>
        <fullName evidence="2">F-box domain-containing protein</fullName>
    </submittedName>
</protein>
<dbReference type="PIR" id="T22721">
    <property type="entry name" value="T22721"/>
</dbReference>
<dbReference type="Pfam" id="PF07735">
    <property type="entry name" value="FBA_2"/>
    <property type="match status" value="1"/>
</dbReference>
<dbReference type="AGR" id="WB:WBGene00010101"/>
<accession>Q9XUZ4</accession>
<dbReference type="OrthoDB" id="5911286at2759"/>
<dbReference type="InterPro" id="IPR053222">
    <property type="entry name" value="Zygotic_Embryogenesis-Asso"/>
</dbReference>
<organism evidence="2 3">
    <name type="scientific">Caenorhabditis elegans</name>
    <dbReference type="NCBI Taxonomy" id="6239"/>
    <lineage>
        <taxon>Eukaryota</taxon>
        <taxon>Metazoa</taxon>
        <taxon>Ecdysozoa</taxon>
        <taxon>Nematoda</taxon>
        <taxon>Chromadorea</taxon>
        <taxon>Rhabditida</taxon>
        <taxon>Rhabditina</taxon>
        <taxon>Rhabditomorpha</taxon>
        <taxon>Rhabditoidea</taxon>
        <taxon>Rhabditidae</taxon>
        <taxon>Peloderinae</taxon>
        <taxon>Caenorhabditis</taxon>
    </lineage>
</organism>
<dbReference type="PANTHER" id="PTHR22899:SF0">
    <property type="entry name" value="F-BOX ASSOCIATED DOMAIN-CONTAINING PROTEIN-RELATED"/>
    <property type="match status" value="1"/>
</dbReference>
<dbReference type="InterPro" id="IPR012885">
    <property type="entry name" value="F-box_Sdz-33"/>
</dbReference>
<dbReference type="HOGENOM" id="CLU_028840_1_3_1"/>
<dbReference type="WormBase" id="F55C9.4">
    <property type="protein sequence ID" value="CE18736"/>
    <property type="gene ID" value="WBGene00010101"/>
    <property type="gene designation" value="fbxb-57"/>
</dbReference>
<name>Q9XUZ4_CAEEL</name>
<feature type="domain" description="F-box" evidence="1">
    <location>
        <begin position="4"/>
        <end position="54"/>
    </location>
</feature>
<sequence>MTSAFPILRLPANALTNSLRYLDFQNLLNFSLVSKSAQQAARMLNYKGNIFINFDRNIQLRVVVINKTHTTEIIIENFQLRDWINTALCILPTYNLLCKITKLHHNFRKLYNELDGLLFFRLDLNLGNSPALNPEWQSWLWKFVQKYSDNGLIIYTTANLPNGNMYHQILGSSRRNVQVQTRCTLSDLLAMRCTNVLLCTPIYPEEFNLFLKHWIKGANEVVETLYVEIEYVNEFTDLIFRDIKCWNTPKQAAKRRRRIKIRKDIYSCAGVRATLAISRWSVEMCVWK</sequence>
<dbReference type="KEGG" id="cel:CELE_F55C9.4"/>
<dbReference type="EMBL" id="BX284605">
    <property type="protein sequence ID" value="CAB04468.1"/>
    <property type="molecule type" value="Genomic_DNA"/>
</dbReference>
<dbReference type="RefSeq" id="NP_507753.1">
    <property type="nucleotide sequence ID" value="NM_075352.3"/>
</dbReference>
<dbReference type="InterPro" id="IPR001810">
    <property type="entry name" value="F-box_dom"/>
</dbReference>
<keyword evidence="3" id="KW-1185">Reference proteome</keyword>
<dbReference type="PhylomeDB" id="Q9XUZ4"/>
<dbReference type="AlphaFoldDB" id="Q9XUZ4"/>
<dbReference type="Pfam" id="PF00646">
    <property type="entry name" value="F-box"/>
    <property type="match status" value="1"/>
</dbReference>
<evidence type="ECO:0000313" key="4">
    <source>
        <dbReference type="WormBase" id="F55C9.4"/>
    </source>
</evidence>
<reference evidence="2 3" key="1">
    <citation type="journal article" date="1998" name="Science">
        <title>Genome sequence of the nematode C. elegans: a platform for investigating biology.</title>
        <authorList>
            <consortium name="The C. elegans sequencing consortium"/>
            <person name="Sulson J.E."/>
            <person name="Waterston R."/>
        </authorList>
    </citation>
    <scope>NUCLEOTIDE SEQUENCE [LARGE SCALE GENOMIC DNA]</scope>
    <source>
        <strain evidence="2 3">Bristol N2</strain>
    </source>
</reference>